<gene>
    <name evidence="8" type="ORF">WOLCODRAFT_161558</name>
</gene>
<dbReference type="PANTHER" id="PTHR11802">
    <property type="entry name" value="SERINE PROTEASE FAMILY S10 SERINE CARBOXYPEPTIDASE"/>
    <property type="match status" value="1"/>
</dbReference>
<dbReference type="PRINTS" id="PR00724">
    <property type="entry name" value="CRBOXYPTASEC"/>
</dbReference>
<dbReference type="Gene3D" id="3.40.50.1820">
    <property type="entry name" value="alpha/beta hydrolase"/>
    <property type="match status" value="1"/>
</dbReference>
<dbReference type="PROSITE" id="PS00131">
    <property type="entry name" value="CARBOXYPEPT_SER_SER"/>
    <property type="match status" value="1"/>
</dbReference>
<dbReference type="InterPro" id="IPR018202">
    <property type="entry name" value="Ser_caboxypep_ser_AS"/>
</dbReference>
<evidence type="ECO:0000256" key="2">
    <source>
        <dbReference type="ARBA" id="ARBA00022645"/>
    </source>
</evidence>
<sequence length="502" mass="55494">MWSVYVRKIVLIALVAAICAAMSCATQQPLSYHTDGDASTPQMNDNPEEFRPIDDLNLLSETDFTTLQHSALPYYNVRVKKSKFCDGTVVAYTGYIDIEARHLFFYFFESRNKPEQDDVIFWTNGGPGGSSSFGLFMELGPCAVKDATSTVFNPYSWNSKADVFFIDQPVGVGFSYAGYGESVSTTPEAAKDIAAFVSIFFERFSKFKGKPFHMAGESYGGRYIPVFASAVYDNNAKLVAAGLPPINLTSVIIGNGATDSGLVMISYYEMQCKPVSIPPIQDISTCVRMKQAIPRCQKMVQESCYDRFESFGCKAAELFCTEEFDSTFPPNLNPFDITKECEPEDNGVCYSVVRDIEAYLSRPDVRATLGVDRAIPANFSAINFEVNAAFWAAQDQWFQNQLYIAELLERGVKALIFAGVNDIACSWVANDKMTRSIEWSGQAEFVAQPLREWEVAGAAAGVTRSAGPLTFATVYGAGHMVPLDKPREAQEMVNRWMAGVPL</sequence>
<evidence type="ECO:0000313" key="9">
    <source>
        <dbReference type="Proteomes" id="UP000218811"/>
    </source>
</evidence>
<dbReference type="PROSITE" id="PS00560">
    <property type="entry name" value="CARBOXYPEPT_SER_HIS"/>
    <property type="match status" value="1"/>
</dbReference>
<dbReference type="SUPFAM" id="SSF53474">
    <property type="entry name" value="alpha/beta-Hydrolases"/>
    <property type="match status" value="1"/>
</dbReference>
<organism evidence="8 9">
    <name type="scientific">Wolfiporia cocos (strain MD-104)</name>
    <name type="common">Brown rot fungus</name>
    <dbReference type="NCBI Taxonomy" id="742152"/>
    <lineage>
        <taxon>Eukaryota</taxon>
        <taxon>Fungi</taxon>
        <taxon>Dikarya</taxon>
        <taxon>Basidiomycota</taxon>
        <taxon>Agaricomycotina</taxon>
        <taxon>Agaricomycetes</taxon>
        <taxon>Polyporales</taxon>
        <taxon>Phaeolaceae</taxon>
        <taxon>Wolfiporia</taxon>
    </lineage>
</organism>
<accession>A0A2H3JL11</accession>
<evidence type="ECO:0000256" key="7">
    <source>
        <dbReference type="RuleBase" id="RU361156"/>
    </source>
</evidence>
<dbReference type="Pfam" id="PF00450">
    <property type="entry name" value="Peptidase_S10"/>
    <property type="match status" value="1"/>
</dbReference>
<dbReference type="OrthoDB" id="443318at2759"/>
<name>A0A2H3JL11_WOLCO</name>
<dbReference type="GO" id="GO:0006508">
    <property type="term" value="P:proteolysis"/>
    <property type="evidence" value="ECO:0007669"/>
    <property type="project" value="UniProtKB-KW"/>
</dbReference>
<keyword evidence="2 7" id="KW-0121">Carboxypeptidase</keyword>
<dbReference type="InterPro" id="IPR001563">
    <property type="entry name" value="Peptidase_S10"/>
</dbReference>
<keyword evidence="5 7" id="KW-0378">Hydrolase</keyword>
<reference evidence="8 9" key="1">
    <citation type="journal article" date="2012" name="Science">
        <title>The Paleozoic origin of enzymatic lignin decomposition reconstructed from 31 fungal genomes.</title>
        <authorList>
            <person name="Floudas D."/>
            <person name="Binder M."/>
            <person name="Riley R."/>
            <person name="Barry K."/>
            <person name="Blanchette R.A."/>
            <person name="Henrissat B."/>
            <person name="Martinez A.T."/>
            <person name="Otillar R."/>
            <person name="Spatafora J.W."/>
            <person name="Yadav J.S."/>
            <person name="Aerts A."/>
            <person name="Benoit I."/>
            <person name="Boyd A."/>
            <person name="Carlson A."/>
            <person name="Copeland A."/>
            <person name="Coutinho P.M."/>
            <person name="de Vries R.P."/>
            <person name="Ferreira P."/>
            <person name="Findley K."/>
            <person name="Foster B."/>
            <person name="Gaskell J."/>
            <person name="Glotzer D."/>
            <person name="Gorecki P."/>
            <person name="Heitman J."/>
            <person name="Hesse C."/>
            <person name="Hori C."/>
            <person name="Igarashi K."/>
            <person name="Jurgens J.A."/>
            <person name="Kallen N."/>
            <person name="Kersten P."/>
            <person name="Kohler A."/>
            <person name="Kuees U."/>
            <person name="Kumar T.K.A."/>
            <person name="Kuo A."/>
            <person name="LaButti K."/>
            <person name="Larrondo L.F."/>
            <person name="Lindquist E."/>
            <person name="Ling A."/>
            <person name="Lombard V."/>
            <person name="Lucas S."/>
            <person name="Lundell T."/>
            <person name="Martin R."/>
            <person name="McLaughlin D.J."/>
            <person name="Morgenstern I."/>
            <person name="Morin E."/>
            <person name="Murat C."/>
            <person name="Nagy L.G."/>
            <person name="Nolan M."/>
            <person name="Ohm R.A."/>
            <person name="Patyshakuliyeva A."/>
            <person name="Rokas A."/>
            <person name="Ruiz-Duenas F.J."/>
            <person name="Sabat G."/>
            <person name="Salamov A."/>
            <person name="Samejima M."/>
            <person name="Schmutz J."/>
            <person name="Slot J.C."/>
            <person name="St John F."/>
            <person name="Stenlid J."/>
            <person name="Sun H."/>
            <person name="Sun S."/>
            <person name="Syed K."/>
            <person name="Tsang A."/>
            <person name="Wiebenga A."/>
            <person name="Young D."/>
            <person name="Pisabarro A."/>
            <person name="Eastwood D.C."/>
            <person name="Martin F."/>
            <person name="Cullen D."/>
            <person name="Grigoriev I.V."/>
            <person name="Hibbett D.S."/>
        </authorList>
    </citation>
    <scope>NUCLEOTIDE SEQUENCE [LARGE SCALE GENOMIC DNA]</scope>
    <source>
        <strain evidence="8 9">MD-104</strain>
    </source>
</reference>
<feature type="signal peptide" evidence="7">
    <location>
        <begin position="1"/>
        <end position="25"/>
    </location>
</feature>
<keyword evidence="4 7" id="KW-0732">Signal</keyword>
<dbReference type="GO" id="GO:0004185">
    <property type="term" value="F:serine-type carboxypeptidase activity"/>
    <property type="evidence" value="ECO:0007669"/>
    <property type="project" value="UniProtKB-UniRule"/>
</dbReference>
<dbReference type="GO" id="GO:0000324">
    <property type="term" value="C:fungal-type vacuole"/>
    <property type="evidence" value="ECO:0007669"/>
    <property type="project" value="TreeGrafter"/>
</dbReference>
<dbReference type="STRING" id="742152.A0A2H3JL11"/>
<proteinExistence type="inferred from homology"/>
<evidence type="ECO:0000256" key="1">
    <source>
        <dbReference type="ARBA" id="ARBA00009431"/>
    </source>
</evidence>
<evidence type="ECO:0000256" key="6">
    <source>
        <dbReference type="ARBA" id="ARBA00023180"/>
    </source>
</evidence>
<dbReference type="OMA" id="KQDYVEC"/>
<comment type="similarity">
    <text evidence="1 7">Belongs to the peptidase S10 family.</text>
</comment>
<dbReference type="Proteomes" id="UP000218811">
    <property type="component" value="Unassembled WGS sequence"/>
</dbReference>
<evidence type="ECO:0000313" key="8">
    <source>
        <dbReference type="EMBL" id="PCH38418.1"/>
    </source>
</evidence>
<dbReference type="AlphaFoldDB" id="A0A2H3JL11"/>
<keyword evidence="9" id="KW-1185">Reference proteome</keyword>
<dbReference type="EC" id="3.4.16.-" evidence="7"/>
<evidence type="ECO:0000256" key="4">
    <source>
        <dbReference type="ARBA" id="ARBA00022729"/>
    </source>
</evidence>
<evidence type="ECO:0000256" key="3">
    <source>
        <dbReference type="ARBA" id="ARBA00022670"/>
    </source>
</evidence>
<dbReference type="PANTHER" id="PTHR11802:SF113">
    <property type="entry name" value="SERINE CARBOXYPEPTIDASE CTSA-4.1"/>
    <property type="match status" value="1"/>
</dbReference>
<evidence type="ECO:0000256" key="5">
    <source>
        <dbReference type="ARBA" id="ARBA00022801"/>
    </source>
</evidence>
<protein>
    <recommendedName>
        <fullName evidence="7">Carboxypeptidase</fullName>
        <ecNumber evidence="7">3.4.16.-</ecNumber>
    </recommendedName>
</protein>
<dbReference type="InterPro" id="IPR029058">
    <property type="entry name" value="AB_hydrolase_fold"/>
</dbReference>
<dbReference type="Gene3D" id="1.10.287.410">
    <property type="match status" value="1"/>
</dbReference>
<keyword evidence="6" id="KW-0325">Glycoprotein</keyword>
<dbReference type="InterPro" id="IPR033124">
    <property type="entry name" value="Ser_caboxypep_his_AS"/>
</dbReference>
<dbReference type="EMBL" id="KB467942">
    <property type="protein sequence ID" value="PCH38418.1"/>
    <property type="molecule type" value="Genomic_DNA"/>
</dbReference>
<keyword evidence="3 7" id="KW-0645">Protease</keyword>
<feature type="chain" id="PRO_5013424833" description="Carboxypeptidase" evidence="7">
    <location>
        <begin position="26"/>
        <end position="502"/>
    </location>
</feature>
<dbReference type="PROSITE" id="PS51257">
    <property type="entry name" value="PROKAR_LIPOPROTEIN"/>
    <property type="match status" value="1"/>
</dbReference>